<evidence type="ECO:0000256" key="1">
    <source>
        <dbReference type="ARBA" id="ARBA00023125"/>
    </source>
</evidence>
<name>A0A363NYL2_9SPHI</name>
<reference evidence="3 4" key="1">
    <citation type="submission" date="2018-04" db="EMBL/GenBank/DDBJ databases">
        <title>Sphingobacterium sp. M46 Genome.</title>
        <authorList>
            <person name="Cheng J."/>
            <person name="Li Y."/>
        </authorList>
    </citation>
    <scope>NUCLEOTIDE SEQUENCE [LARGE SCALE GENOMIC DNA]</scope>
    <source>
        <strain evidence="3 4">M46</strain>
    </source>
</reference>
<keyword evidence="4" id="KW-1185">Reference proteome</keyword>
<dbReference type="InterPro" id="IPR014710">
    <property type="entry name" value="RmlC-like_jellyroll"/>
</dbReference>
<gene>
    <name evidence="3" type="ORF">DCO56_02140</name>
</gene>
<dbReference type="Pfam" id="PF02311">
    <property type="entry name" value="AraC_binding"/>
    <property type="match status" value="1"/>
</dbReference>
<comment type="caution">
    <text evidence="3">The sequence shown here is derived from an EMBL/GenBank/DDBJ whole genome shotgun (WGS) entry which is preliminary data.</text>
</comment>
<dbReference type="PANTHER" id="PTHR43280:SF34">
    <property type="entry name" value="ARAC-FAMILY TRANSCRIPTIONAL REGULATOR"/>
    <property type="match status" value="1"/>
</dbReference>
<dbReference type="EMBL" id="QCXX01000001">
    <property type="protein sequence ID" value="PUV25798.1"/>
    <property type="molecule type" value="Genomic_DNA"/>
</dbReference>
<dbReference type="AlphaFoldDB" id="A0A363NYL2"/>
<organism evidence="3 4">
    <name type="scientific">Sphingobacterium athyrii</name>
    <dbReference type="NCBI Taxonomy" id="2152717"/>
    <lineage>
        <taxon>Bacteria</taxon>
        <taxon>Pseudomonadati</taxon>
        <taxon>Bacteroidota</taxon>
        <taxon>Sphingobacteriia</taxon>
        <taxon>Sphingobacteriales</taxon>
        <taxon>Sphingobacteriaceae</taxon>
        <taxon>Sphingobacterium</taxon>
    </lineage>
</organism>
<dbReference type="InterPro" id="IPR011051">
    <property type="entry name" value="RmlC_Cupin_sf"/>
</dbReference>
<dbReference type="Gene3D" id="2.60.120.10">
    <property type="entry name" value="Jelly Rolls"/>
    <property type="match status" value="1"/>
</dbReference>
<dbReference type="RefSeq" id="WP_108632105.1">
    <property type="nucleotide sequence ID" value="NZ_QCXX01000001.1"/>
</dbReference>
<evidence type="ECO:0000259" key="2">
    <source>
        <dbReference type="PROSITE" id="PS01124"/>
    </source>
</evidence>
<proteinExistence type="predicted"/>
<dbReference type="GO" id="GO:0003700">
    <property type="term" value="F:DNA-binding transcription factor activity"/>
    <property type="evidence" value="ECO:0007669"/>
    <property type="project" value="InterPro"/>
</dbReference>
<dbReference type="GO" id="GO:0043565">
    <property type="term" value="F:sequence-specific DNA binding"/>
    <property type="evidence" value="ECO:0007669"/>
    <property type="project" value="InterPro"/>
</dbReference>
<feature type="domain" description="HTH araC/xylS-type" evidence="2">
    <location>
        <begin position="173"/>
        <end position="265"/>
    </location>
</feature>
<dbReference type="Pfam" id="PF12833">
    <property type="entry name" value="HTH_18"/>
    <property type="match status" value="1"/>
</dbReference>
<dbReference type="PANTHER" id="PTHR43280">
    <property type="entry name" value="ARAC-FAMILY TRANSCRIPTIONAL REGULATOR"/>
    <property type="match status" value="1"/>
</dbReference>
<dbReference type="SUPFAM" id="SSF51182">
    <property type="entry name" value="RmlC-like cupins"/>
    <property type="match status" value="1"/>
</dbReference>
<evidence type="ECO:0000313" key="3">
    <source>
        <dbReference type="EMBL" id="PUV25798.1"/>
    </source>
</evidence>
<dbReference type="OrthoDB" id="636258at2"/>
<dbReference type="InterPro" id="IPR018060">
    <property type="entry name" value="HTH_AraC"/>
</dbReference>
<dbReference type="SMART" id="SM00342">
    <property type="entry name" value="HTH_ARAC"/>
    <property type="match status" value="1"/>
</dbReference>
<evidence type="ECO:0000313" key="4">
    <source>
        <dbReference type="Proteomes" id="UP000250831"/>
    </source>
</evidence>
<accession>A0A363NYL2</accession>
<dbReference type="InterPro" id="IPR003313">
    <property type="entry name" value="AraC-bd"/>
</dbReference>
<sequence>MKRYRQFEPVLVSEFKAAEWTHPEHNHNHYEFIFIVRGRGVHVINGHTVPYQSGAVFFIGPEEYHYFEIEQETHFIYLKFTDAYSHRYAADSGVLTRQLEYLVKSRETHQHGFPLLAADLLTVHLLFQVVASLKHDAFANQDLIWYQLLGITTILVRNMPELQTDGSRSRDLQAMFCYIHKNIYTPNLLKSQVMAPHFNISPDYLGTYFKRQVGMTIRAYILRYRNTLIRQRIAAGRMILKEIADEFGLTDVSHLSKILQKDHGA</sequence>
<protein>
    <recommendedName>
        <fullName evidence="2">HTH araC/xylS-type domain-containing protein</fullName>
    </recommendedName>
</protein>
<dbReference type="Proteomes" id="UP000250831">
    <property type="component" value="Unassembled WGS sequence"/>
</dbReference>
<dbReference type="PROSITE" id="PS01124">
    <property type="entry name" value="HTH_ARAC_FAMILY_2"/>
    <property type="match status" value="1"/>
</dbReference>
<keyword evidence="1" id="KW-0238">DNA-binding</keyword>
<dbReference type="Gene3D" id="1.10.10.60">
    <property type="entry name" value="Homeodomain-like"/>
    <property type="match status" value="1"/>
</dbReference>